<dbReference type="AlphaFoldDB" id="A0A183FLR6"/>
<evidence type="ECO:0000313" key="3">
    <source>
        <dbReference type="Proteomes" id="UP000050761"/>
    </source>
</evidence>
<protein>
    <submittedName>
        <fullName evidence="4">EB domain-containing protein</fullName>
    </submittedName>
</protein>
<dbReference type="InterPro" id="IPR006149">
    <property type="entry name" value="EB_dom"/>
</dbReference>
<evidence type="ECO:0000313" key="2">
    <source>
        <dbReference type="EMBL" id="VDO75498.1"/>
    </source>
</evidence>
<proteinExistence type="predicted"/>
<dbReference type="EMBL" id="UZAH01026094">
    <property type="protein sequence ID" value="VDO75498.1"/>
    <property type="molecule type" value="Genomic_DNA"/>
</dbReference>
<evidence type="ECO:0000259" key="1">
    <source>
        <dbReference type="Pfam" id="PF01683"/>
    </source>
</evidence>
<keyword evidence="3" id="KW-1185">Reference proteome</keyword>
<reference evidence="2 3" key="1">
    <citation type="submission" date="2018-11" db="EMBL/GenBank/DDBJ databases">
        <authorList>
            <consortium name="Pathogen Informatics"/>
        </authorList>
    </citation>
    <scope>NUCLEOTIDE SEQUENCE [LARGE SCALE GENOMIC DNA]</scope>
</reference>
<dbReference type="Proteomes" id="UP000050761">
    <property type="component" value="Unassembled WGS sequence"/>
</dbReference>
<dbReference type="InterPro" id="IPR006150">
    <property type="entry name" value="Cys_repeat_1"/>
</dbReference>
<dbReference type="SMART" id="SM00289">
    <property type="entry name" value="WR1"/>
    <property type="match status" value="2"/>
</dbReference>
<feature type="domain" description="EB" evidence="1">
    <location>
        <begin position="11"/>
        <end position="50"/>
    </location>
</feature>
<reference evidence="4" key="2">
    <citation type="submission" date="2019-09" db="UniProtKB">
        <authorList>
            <consortium name="WormBaseParasite"/>
        </authorList>
    </citation>
    <scope>IDENTIFICATION</scope>
</reference>
<organism evidence="3 4">
    <name type="scientific">Heligmosomoides polygyrus</name>
    <name type="common">Parasitic roundworm</name>
    <dbReference type="NCBI Taxonomy" id="6339"/>
    <lineage>
        <taxon>Eukaryota</taxon>
        <taxon>Metazoa</taxon>
        <taxon>Ecdysozoa</taxon>
        <taxon>Nematoda</taxon>
        <taxon>Chromadorea</taxon>
        <taxon>Rhabditida</taxon>
        <taxon>Rhabditina</taxon>
        <taxon>Rhabditomorpha</taxon>
        <taxon>Strongyloidea</taxon>
        <taxon>Heligmosomidae</taxon>
        <taxon>Heligmosomoides</taxon>
    </lineage>
</organism>
<gene>
    <name evidence="2" type="ORF">HPBE_LOCUS8236</name>
</gene>
<evidence type="ECO:0000313" key="4">
    <source>
        <dbReference type="WBParaSite" id="HPBE_0000823501-mRNA-1"/>
    </source>
</evidence>
<dbReference type="Pfam" id="PF01683">
    <property type="entry name" value="EB"/>
    <property type="match status" value="1"/>
</dbReference>
<dbReference type="WBParaSite" id="HPBE_0000823501-mRNA-1">
    <property type="protein sequence ID" value="HPBE_0000823501-mRNA-1"/>
    <property type="gene ID" value="HPBE_0000823501"/>
</dbReference>
<dbReference type="OrthoDB" id="5874482at2759"/>
<name>A0A183FLR6_HELPZ</name>
<sequence>MQGIASQFGKPKERIGGRCTYSQQCGGGSSCLSNVCQCPSNTFNYGDGYCRSGGSGGTSPSGQCSNPSETVAYQNGAAINCLFSHCPTNSHCEYSNSVQQYVCCG</sequence>
<accession>A0A183FLR6</accession>
<accession>A0A3P8BGE3</accession>